<sequence>MGVGVNRMLRSLNGWTEGRQPRGLARPGAPTTSAKPARLVRQPSLELIAPGDAVSNKKNRWETGEVTTAAKMAPCKDTEGINIGVSDLINQWGKGKSEPDGAQSPPKPLEVRPGDVLSKKSLWEQGPKSRESDKVRNSRINPFCTTR</sequence>
<dbReference type="GO" id="GO:0017022">
    <property type="term" value="F:myosin binding"/>
    <property type="evidence" value="ECO:0007669"/>
    <property type="project" value="InterPro"/>
</dbReference>
<dbReference type="GO" id="GO:0005516">
    <property type="term" value="F:calmodulin binding"/>
    <property type="evidence" value="ECO:0007669"/>
    <property type="project" value="InterPro"/>
</dbReference>
<protein>
    <submittedName>
        <fullName evidence="2">Lymphocyte-specific 1 isoform X2</fullName>
    </submittedName>
</protein>
<feature type="compositionally biased region" description="Basic and acidic residues" evidence="1">
    <location>
        <begin position="109"/>
        <end position="136"/>
    </location>
</feature>
<dbReference type="InterPro" id="IPR006017">
    <property type="entry name" value="Caldesmon"/>
</dbReference>
<dbReference type="Pfam" id="PF02029">
    <property type="entry name" value="Caldesmon"/>
    <property type="match status" value="1"/>
</dbReference>
<dbReference type="GO" id="GO:0006936">
    <property type="term" value="P:muscle contraction"/>
    <property type="evidence" value="ECO:0007669"/>
    <property type="project" value="InterPro"/>
</dbReference>
<dbReference type="PANTHER" id="PTHR18949">
    <property type="entry name" value="CALDESMON"/>
    <property type="match status" value="1"/>
</dbReference>
<proteinExistence type="predicted"/>
<evidence type="ECO:0000256" key="1">
    <source>
        <dbReference type="SAM" id="MobiDB-lite"/>
    </source>
</evidence>
<dbReference type="EMBL" id="OW240923">
    <property type="protein sequence ID" value="CAH2326313.1"/>
    <property type="molecule type" value="Genomic_DNA"/>
</dbReference>
<reference evidence="2" key="1">
    <citation type="submission" date="2022-03" db="EMBL/GenBank/DDBJ databases">
        <authorList>
            <person name="Alioto T."/>
            <person name="Alioto T."/>
            <person name="Gomez Garrido J."/>
        </authorList>
    </citation>
    <scope>NUCLEOTIDE SEQUENCE</scope>
</reference>
<feature type="compositionally biased region" description="Polar residues" evidence="1">
    <location>
        <begin position="138"/>
        <end position="147"/>
    </location>
</feature>
<evidence type="ECO:0000313" key="2">
    <source>
        <dbReference type="EMBL" id="CAH2326313.1"/>
    </source>
</evidence>
<keyword evidence="3" id="KW-1185">Reference proteome</keyword>
<dbReference type="GO" id="GO:0003779">
    <property type="term" value="F:actin binding"/>
    <property type="evidence" value="ECO:0007669"/>
    <property type="project" value="InterPro"/>
</dbReference>
<dbReference type="AlphaFoldDB" id="A0AAD1TMG7"/>
<evidence type="ECO:0000313" key="3">
    <source>
        <dbReference type="Proteomes" id="UP001295444"/>
    </source>
</evidence>
<accession>A0AAD1TMG7</accession>
<name>A0AAD1TMG7_PELCU</name>
<dbReference type="InterPro" id="IPR006018">
    <property type="entry name" value="Caldesmon_LSP"/>
</dbReference>
<dbReference type="Proteomes" id="UP001295444">
    <property type="component" value="Chromosome 12"/>
</dbReference>
<dbReference type="PANTHER" id="PTHR18949:SF1">
    <property type="entry name" value="LYMPHOCYTE-SPECIFIC PROTEIN 1"/>
    <property type="match status" value="1"/>
</dbReference>
<feature type="region of interest" description="Disordered" evidence="1">
    <location>
        <begin position="1"/>
        <end position="41"/>
    </location>
</feature>
<organism evidence="2 3">
    <name type="scientific">Pelobates cultripes</name>
    <name type="common">Western spadefoot toad</name>
    <dbReference type="NCBI Taxonomy" id="61616"/>
    <lineage>
        <taxon>Eukaryota</taxon>
        <taxon>Metazoa</taxon>
        <taxon>Chordata</taxon>
        <taxon>Craniata</taxon>
        <taxon>Vertebrata</taxon>
        <taxon>Euteleostomi</taxon>
        <taxon>Amphibia</taxon>
        <taxon>Batrachia</taxon>
        <taxon>Anura</taxon>
        <taxon>Pelobatoidea</taxon>
        <taxon>Pelobatidae</taxon>
        <taxon>Pelobates</taxon>
    </lineage>
</organism>
<gene>
    <name evidence="2" type="ORF">PECUL_23A046135</name>
</gene>
<feature type="region of interest" description="Disordered" evidence="1">
    <location>
        <begin position="89"/>
        <end position="147"/>
    </location>
</feature>
<dbReference type="PRINTS" id="PR01076">
    <property type="entry name" value="CALDESMON"/>
</dbReference>